<keyword evidence="8" id="KW-0472">Membrane</keyword>
<name>A0AAF0IYR1_9BASI</name>
<sequence length="162" mass="18046">MNSIFRQMIPQTTRLLRQPVRGYATAPNAANGLAERAQQLGASIAKVAERALGSYAEPIVYNLKVAGSLAKQVYIAERLAPPTSLSQIAAAYRQIWTTVSNPSWWTHSLPAGDWRKVMVYGVEALGIFSIGEMVRMNDSHQIGKRKIVGYKIRECESEKHHH</sequence>
<evidence type="ECO:0000313" key="11">
    <source>
        <dbReference type="Proteomes" id="UP001214415"/>
    </source>
</evidence>
<protein>
    <recommendedName>
        <fullName evidence="12">ATP synthase subunit g, mitochondrial</fullName>
    </recommendedName>
</protein>
<dbReference type="AlphaFoldDB" id="A0AAF0IYR1"/>
<dbReference type="Pfam" id="PF04718">
    <property type="entry name" value="ATP-synt_G"/>
    <property type="match status" value="1"/>
</dbReference>
<evidence type="ECO:0000256" key="9">
    <source>
        <dbReference type="ARBA" id="ARBA00023310"/>
    </source>
</evidence>
<evidence type="ECO:0000256" key="5">
    <source>
        <dbReference type="ARBA" id="ARBA00022781"/>
    </source>
</evidence>
<dbReference type="GO" id="GO:0045259">
    <property type="term" value="C:proton-transporting ATP synthase complex"/>
    <property type="evidence" value="ECO:0007669"/>
    <property type="project" value="UniProtKB-KW"/>
</dbReference>
<dbReference type="GO" id="GO:0031966">
    <property type="term" value="C:mitochondrial membrane"/>
    <property type="evidence" value="ECO:0007669"/>
    <property type="project" value="UniProtKB-SubCell"/>
</dbReference>
<evidence type="ECO:0000256" key="3">
    <source>
        <dbReference type="ARBA" id="ARBA00022448"/>
    </source>
</evidence>
<comment type="subcellular location">
    <subcellularLocation>
        <location evidence="1">Mitochondrion membrane</location>
    </subcellularLocation>
</comment>
<dbReference type="GO" id="GO:0015078">
    <property type="term" value="F:proton transmembrane transporter activity"/>
    <property type="evidence" value="ECO:0007669"/>
    <property type="project" value="InterPro"/>
</dbReference>
<evidence type="ECO:0000256" key="7">
    <source>
        <dbReference type="ARBA" id="ARBA00023128"/>
    </source>
</evidence>
<evidence type="ECO:0000256" key="8">
    <source>
        <dbReference type="ARBA" id="ARBA00023136"/>
    </source>
</evidence>
<evidence type="ECO:0000256" key="6">
    <source>
        <dbReference type="ARBA" id="ARBA00023065"/>
    </source>
</evidence>
<dbReference type="Proteomes" id="UP001214415">
    <property type="component" value="Chromosome 2"/>
</dbReference>
<comment type="similarity">
    <text evidence="2">Belongs to the ATPase g subunit family.</text>
</comment>
<reference evidence="10" key="1">
    <citation type="submission" date="2023-03" db="EMBL/GenBank/DDBJ databases">
        <title>Mating type loci evolution in Malassezia.</title>
        <authorList>
            <person name="Coelho M.A."/>
        </authorList>
    </citation>
    <scope>NUCLEOTIDE SEQUENCE</scope>
    <source>
        <strain evidence="10">CBS 12830</strain>
    </source>
</reference>
<keyword evidence="7" id="KW-0496">Mitochondrion</keyword>
<gene>
    <name evidence="10" type="ORF">MEQU1_001209</name>
</gene>
<evidence type="ECO:0000256" key="1">
    <source>
        <dbReference type="ARBA" id="ARBA00004325"/>
    </source>
</evidence>
<keyword evidence="5" id="KW-0375">Hydrogen ion transport</keyword>
<keyword evidence="6" id="KW-0406">Ion transport</keyword>
<keyword evidence="3" id="KW-0813">Transport</keyword>
<keyword evidence="4" id="KW-0138">CF(0)</keyword>
<proteinExistence type="inferred from homology"/>
<evidence type="ECO:0008006" key="12">
    <source>
        <dbReference type="Google" id="ProtNLM"/>
    </source>
</evidence>
<accession>A0AAF0IYR1</accession>
<dbReference type="GO" id="GO:0015986">
    <property type="term" value="P:proton motive force-driven ATP synthesis"/>
    <property type="evidence" value="ECO:0007669"/>
    <property type="project" value="InterPro"/>
</dbReference>
<keyword evidence="9" id="KW-0066">ATP synthesis</keyword>
<keyword evidence="11" id="KW-1185">Reference proteome</keyword>
<organism evidence="10 11">
    <name type="scientific">Malassezia equina</name>
    <dbReference type="NCBI Taxonomy" id="1381935"/>
    <lineage>
        <taxon>Eukaryota</taxon>
        <taxon>Fungi</taxon>
        <taxon>Dikarya</taxon>
        <taxon>Basidiomycota</taxon>
        <taxon>Ustilaginomycotina</taxon>
        <taxon>Malasseziomycetes</taxon>
        <taxon>Malasseziales</taxon>
        <taxon>Malasseziaceae</taxon>
        <taxon>Malassezia</taxon>
    </lineage>
</organism>
<dbReference type="InterPro" id="IPR006808">
    <property type="entry name" value="ATP_synth_F0_gsu_mt"/>
</dbReference>
<evidence type="ECO:0000256" key="2">
    <source>
        <dbReference type="ARBA" id="ARBA00005699"/>
    </source>
</evidence>
<evidence type="ECO:0000313" key="10">
    <source>
        <dbReference type="EMBL" id="WFD22537.1"/>
    </source>
</evidence>
<dbReference type="EMBL" id="CP119901">
    <property type="protein sequence ID" value="WFD22537.1"/>
    <property type="molecule type" value="Genomic_DNA"/>
</dbReference>
<evidence type="ECO:0000256" key="4">
    <source>
        <dbReference type="ARBA" id="ARBA00022547"/>
    </source>
</evidence>